<gene>
    <name evidence="1" type="ORF">ACA1_359720</name>
</gene>
<keyword evidence="2" id="KW-1185">Reference proteome</keyword>
<evidence type="ECO:0000313" key="1">
    <source>
        <dbReference type="EMBL" id="ELR22977.1"/>
    </source>
</evidence>
<organism evidence="1 2">
    <name type="scientific">Acanthamoeba castellanii (strain ATCC 30010 / Neff)</name>
    <dbReference type="NCBI Taxonomy" id="1257118"/>
    <lineage>
        <taxon>Eukaryota</taxon>
        <taxon>Amoebozoa</taxon>
        <taxon>Discosea</taxon>
        <taxon>Longamoebia</taxon>
        <taxon>Centramoebida</taxon>
        <taxon>Acanthamoebidae</taxon>
        <taxon>Acanthamoeba</taxon>
    </lineage>
</organism>
<name>L8HCK9_ACACF</name>
<proteinExistence type="predicted"/>
<dbReference type="EMBL" id="KB007867">
    <property type="protein sequence ID" value="ELR22977.1"/>
    <property type="molecule type" value="Genomic_DNA"/>
</dbReference>
<dbReference type="KEGG" id="acan:ACA1_359720"/>
<accession>L8HCK9</accession>
<dbReference type="VEuPathDB" id="AmoebaDB:ACA1_359720"/>
<protein>
    <submittedName>
        <fullName evidence="1">Uncharacterized protein</fullName>
    </submittedName>
</protein>
<dbReference type="GeneID" id="14923946"/>
<dbReference type="Proteomes" id="UP000011083">
    <property type="component" value="Unassembled WGS sequence"/>
</dbReference>
<reference evidence="1 2" key="1">
    <citation type="journal article" date="2013" name="Genome Biol.">
        <title>Genome of Acanthamoeba castellanii highlights extensive lateral gene transfer and early evolution of tyrosine kinase signaling.</title>
        <authorList>
            <person name="Clarke M."/>
            <person name="Lohan A.J."/>
            <person name="Liu B."/>
            <person name="Lagkouvardos I."/>
            <person name="Roy S."/>
            <person name="Zafar N."/>
            <person name="Bertelli C."/>
            <person name="Schilde C."/>
            <person name="Kianianmomeni A."/>
            <person name="Burglin T.R."/>
            <person name="Frech C."/>
            <person name="Turcotte B."/>
            <person name="Kopec K.O."/>
            <person name="Synnott J.M."/>
            <person name="Choo C."/>
            <person name="Paponov I."/>
            <person name="Finkler A."/>
            <person name="Soon Heng Tan C."/>
            <person name="Hutchins A.P."/>
            <person name="Weinmeier T."/>
            <person name="Rattei T."/>
            <person name="Chu J.S."/>
            <person name="Gimenez G."/>
            <person name="Irimia M."/>
            <person name="Rigden D.J."/>
            <person name="Fitzpatrick D.A."/>
            <person name="Lorenzo-Morales J."/>
            <person name="Bateman A."/>
            <person name="Chiu C.H."/>
            <person name="Tang P."/>
            <person name="Hegemann P."/>
            <person name="Fromm H."/>
            <person name="Raoult D."/>
            <person name="Greub G."/>
            <person name="Miranda-Saavedra D."/>
            <person name="Chen N."/>
            <person name="Nash P."/>
            <person name="Ginger M.L."/>
            <person name="Horn M."/>
            <person name="Schaap P."/>
            <person name="Caler L."/>
            <person name="Loftus B."/>
        </authorList>
    </citation>
    <scope>NUCLEOTIDE SEQUENCE [LARGE SCALE GENOMIC DNA]</scope>
    <source>
        <strain evidence="1 2">Neff</strain>
    </source>
</reference>
<sequence length="74" mass="8048">MLMHSLLALDAAQDELRACTGRRASDAPPQGQDAAIAIRALSAEVTVIQEAADRWSDMAEKMVERLTTSRHPTT</sequence>
<dbReference type="RefSeq" id="XP_004367784.1">
    <property type="nucleotide sequence ID" value="XM_004367727.1"/>
</dbReference>
<evidence type="ECO:0000313" key="2">
    <source>
        <dbReference type="Proteomes" id="UP000011083"/>
    </source>
</evidence>
<dbReference type="AlphaFoldDB" id="L8HCK9"/>